<comment type="caution">
    <text evidence="1">The sequence shown here is derived from an EMBL/GenBank/DDBJ whole genome shotgun (WGS) entry which is preliminary data.</text>
</comment>
<dbReference type="RefSeq" id="WP_301118980.1">
    <property type="nucleotide sequence ID" value="NZ_JAUHPX010000003.1"/>
</dbReference>
<dbReference type="AlphaFoldDB" id="A0AAW7M4H3"/>
<evidence type="ECO:0008006" key="3">
    <source>
        <dbReference type="Google" id="ProtNLM"/>
    </source>
</evidence>
<dbReference type="EMBL" id="JAUHPX010000003">
    <property type="protein sequence ID" value="MDN4487643.1"/>
    <property type="molecule type" value="Genomic_DNA"/>
</dbReference>
<reference evidence="1" key="1">
    <citation type="submission" date="2023-06" db="EMBL/GenBank/DDBJ databases">
        <title>Sysu t00039.</title>
        <authorList>
            <person name="Gao L."/>
            <person name="Fang B.-Z."/>
            <person name="Li W.-J."/>
        </authorList>
    </citation>
    <scope>NUCLEOTIDE SEQUENCE</scope>
    <source>
        <strain evidence="1">SYSU T00039</strain>
    </source>
</reference>
<evidence type="ECO:0000313" key="2">
    <source>
        <dbReference type="Proteomes" id="UP001172737"/>
    </source>
</evidence>
<sequence>MSDAGRPAEGPGARAPFDSPQLWRALVGDHSAAAPVALPLFSTREALAAGLTARRLTSLRSRRRVEPIARGRHILIPPGAPRDWRIAPLEAAWLVAVSVFGWDLPYLSGLTAAACHGAIAHPPGVVHITGPSQVRDIDLPGVGCTVRFHQRSERTWSESRGAHHGDPAAVDILAGELCRMRITTENQTCLDLEHSLRRTGHPRVAAAARLTLQRRAAYRALWDACQLQRRWTAYGRLTGWRSQEPIDPRETYRSF</sequence>
<protein>
    <recommendedName>
        <fullName evidence="3">Transcriptional regulator, AbiEi antitoxin, Type IV TA system</fullName>
    </recommendedName>
</protein>
<name>A0AAW7M4H3_9MICO</name>
<organism evidence="1 2">
    <name type="scientific">Demequina lignilytica</name>
    <dbReference type="NCBI Taxonomy" id="3051663"/>
    <lineage>
        <taxon>Bacteria</taxon>
        <taxon>Bacillati</taxon>
        <taxon>Actinomycetota</taxon>
        <taxon>Actinomycetes</taxon>
        <taxon>Micrococcales</taxon>
        <taxon>Demequinaceae</taxon>
        <taxon>Demequina</taxon>
    </lineage>
</organism>
<gene>
    <name evidence="1" type="ORF">QQX10_05610</name>
</gene>
<dbReference type="Proteomes" id="UP001172737">
    <property type="component" value="Unassembled WGS sequence"/>
</dbReference>
<proteinExistence type="predicted"/>
<accession>A0AAW7M4H3</accession>
<evidence type="ECO:0000313" key="1">
    <source>
        <dbReference type="EMBL" id="MDN4487643.1"/>
    </source>
</evidence>
<keyword evidence="2" id="KW-1185">Reference proteome</keyword>